<organism evidence="3 4">
    <name type="scientific">Triticum turgidum subsp. durum</name>
    <name type="common">Durum wheat</name>
    <name type="synonym">Triticum durum</name>
    <dbReference type="NCBI Taxonomy" id="4567"/>
    <lineage>
        <taxon>Eukaryota</taxon>
        <taxon>Viridiplantae</taxon>
        <taxon>Streptophyta</taxon>
        <taxon>Embryophyta</taxon>
        <taxon>Tracheophyta</taxon>
        <taxon>Spermatophyta</taxon>
        <taxon>Magnoliopsida</taxon>
        <taxon>Liliopsida</taxon>
        <taxon>Poales</taxon>
        <taxon>Poaceae</taxon>
        <taxon>BOP clade</taxon>
        <taxon>Pooideae</taxon>
        <taxon>Triticodae</taxon>
        <taxon>Triticeae</taxon>
        <taxon>Triticinae</taxon>
        <taxon>Triticum</taxon>
    </lineage>
</organism>
<evidence type="ECO:0000256" key="1">
    <source>
        <dbReference type="ARBA" id="ARBA00022737"/>
    </source>
</evidence>
<evidence type="ECO:0000313" key="3">
    <source>
        <dbReference type="EMBL" id="VAH12523.1"/>
    </source>
</evidence>
<keyword evidence="1" id="KW-0677">Repeat</keyword>
<dbReference type="SUPFAM" id="SSF52047">
    <property type="entry name" value="RNI-like"/>
    <property type="match status" value="1"/>
</dbReference>
<dbReference type="EMBL" id="LT934112">
    <property type="protein sequence ID" value="VAH12523.1"/>
    <property type="molecule type" value="Genomic_DNA"/>
</dbReference>
<reference evidence="3 4" key="1">
    <citation type="submission" date="2017-09" db="EMBL/GenBank/DDBJ databases">
        <authorList>
            <consortium name="International Durum Wheat Genome Sequencing Consortium (IDWGSC)"/>
            <person name="Milanesi L."/>
        </authorList>
    </citation>
    <scope>NUCLEOTIDE SEQUENCE [LARGE SCALE GENOMIC DNA]</scope>
    <source>
        <strain evidence="4">cv. Svevo</strain>
    </source>
</reference>
<evidence type="ECO:0000313" key="4">
    <source>
        <dbReference type="Proteomes" id="UP000324705"/>
    </source>
</evidence>
<dbReference type="Gene3D" id="3.80.10.10">
    <property type="entry name" value="Ribonuclease Inhibitor"/>
    <property type="match status" value="1"/>
</dbReference>
<dbReference type="InterPro" id="IPR055414">
    <property type="entry name" value="LRR_R13L4/SHOC2-like"/>
</dbReference>
<name>A0A9R0V331_TRITD</name>
<dbReference type="InterPro" id="IPR032675">
    <property type="entry name" value="LRR_dom_sf"/>
</dbReference>
<gene>
    <name evidence="3" type="ORF">TRITD_1Bv1G006220</name>
</gene>
<feature type="domain" description="Disease resistance R13L4/SHOC-2-like LRR" evidence="2">
    <location>
        <begin position="2"/>
        <end position="279"/>
    </location>
</feature>
<accession>A0A9R0V331</accession>
<sequence>MTFCKLRRLICLHADMCEVAPGVLQNLTSIEVLKKIQISLNIIVHELGKIARLRELEIRFKDGSLDLYEGFVKSLCNLHHIESLFIQCNSKETSFELMDHLGECSVPPIHLREFVSYMPSQISALQGWIKRDPSHLSNLSLLILASVKEVQQEDMDIIGGLLSLRRLGIKSTHQTQRLLVIRADGFRRMVVFELLCGSATQIVFESGAIPMAEIVRFSLGVRVAKEDGNCGFDLGLQGNLLSLRSNVLVYIYCGGVRVGEAKEAEAAVRHALNSHPNHPPVKIYMEPHIAEGAHADDLLEYEEVN</sequence>
<dbReference type="AlphaFoldDB" id="A0A9R0V331"/>
<dbReference type="Gramene" id="TRITD1Bv1G006220.35">
    <property type="protein sequence ID" value="TRITD1Bv1G006220.35"/>
    <property type="gene ID" value="TRITD1Bv1G006220"/>
</dbReference>
<protein>
    <recommendedName>
        <fullName evidence="2">Disease resistance R13L4/SHOC-2-like LRR domain-containing protein</fullName>
    </recommendedName>
</protein>
<proteinExistence type="predicted"/>
<dbReference type="Pfam" id="PF23598">
    <property type="entry name" value="LRR_14"/>
    <property type="match status" value="1"/>
</dbReference>
<keyword evidence="4" id="KW-1185">Reference proteome</keyword>
<evidence type="ECO:0000259" key="2">
    <source>
        <dbReference type="Pfam" id="PF23598"/>
    </source>
</evidence>
<dbReference type="Proteomes" id="UP000324705">
    <property type="component" value="Chromosome 1B"/>
</dbReference>